<feature type="compositionally biased region" description="Basic and acidic residues" evidence="1">
    <location>
        <begin position="1"/>
        <end position="11"/>
    </location>
</feature>
<feature type="region of interest" description="Disordered" evidence="1">
    <location>
        <begin position="1"/>
        <end position="27"/>
    </location>
</feature>
<sequence>MEQVAEREKQSHHQAGKQAKQEQGPEIVPALLGLYADVLHP</sequence>
<dbReference type="AlphaFoldDB" id="B7B9R4"/>
<accession>B7B9R4</accession>
<evidence type="ECO:0000313" key="3">
    <source>
        <dbReference type="Proteomes" id="UP000005510"/>
    </source>
</evidence>
<evidence type="ECO:0000256" key="1">
    <source>
        <dbReference type="SAM" id="MobiDB-lite"/>
    </source>
</evidence>
<reference evidence="2 3" key="2">
    <citation type="submission" date="2008-10" db="EMBL/GenBank/DDBJ databases">
        <authorList>
            <person name="Fulton L."/>
            <person name="Clifton S."/>
            <person name="Fulton B."/>
            <person name="Xu J."/>
            <person name="Minx P."/>
            <person name="Pepin K.H."/>
            <person name="Johnson M."/>
            <person name="Bhonagiri V."/>
            <person name="Nash W.E."/>
            <person name="Mardis E.R."/>
            <person name="Wilson R.K."/>
        </authorList>
    </citation>
    <scope>NUCLEOTIDE SEQUENCE [LARGE SCALE GENOMIC DNA]</scope>
    <source>
        <strain evidence="2 3">DSM 18315</strain>
    </source>
</reference>
<organism evidence="2 3">
    <name type="scientific">Parabacteroides johnsonii DSM 18315</name>
    <dbReference type="NCBI Taxonomy" id="537006"/>
    <lineage>
        <taxon>Bacteria</taxon>
        <taxon>Pseudomonadati</taxon>
        <taxon>Bacteroidota</taxon>
        <taxon>Bacteroidia</taxon>
        <taxon>Bacteroidales</taxon>
        <taxon>Tannerellaceae</taxon>
        <taxon>Parabacteroides</taxon>
    </lineage>
</organism>
<reference evidence="2 3" key="1">
    <citation type="submission" date="2008-10" db="EMBL/GenBank/DDBJ databases">
        <title>Draft genome sequence of Parabacteroides johnsonii (DSM 18315).</title>
        <authorList>
            <person name="Sudarsanam P."/>
            <person name="Ley R."/>
            <person name="Guruge J."/>
            <person name="Turnbaugh P.J."/>
            <person name="Mahowald M."/>
            <person name="Liep D."/>
            <person name="Gordon J."/>
        </authorList>
    </citation>
    <scope>NUCLEOTIDE SEQUENCE [LARGE SCALE GENOMIC DNA]</scope>
    <source>
        <strain evidence="2 3">DSM 18315</strain>
    </source>
</reference>
<comment type="caution">
    <text evidence="2">The sequence shown here is derived from an EMBL/GenBank/DDBJ whole genome shotgun (WGS) entry which is preliminary data.</text>
</comment>
<protein>
    <submittedName>
        <fullName evidence="2">Uncharacterized protein</fullName>
    </submittedName>
</protein>
<dbReference type="EMBL" id="ABYH01000193">
    <property type="protein sequence ID" value="EEC96831.1"/>
    <property type="molecule type" value="Genomic_DNA"/>
</dbReference>
<evidence type="ECO:0000313" key="2">
    <source>
        <dbReference type="EMBL" id="EEC96831.1"/>
    </source>
</evidence>
<gene>
    <name evidence="2" type="ORF">PRABACTJOHN_01767</name>
</gene>
<dbReference type="Proteomes" id="UP000005510">
    <property type="component" value="Unassembled WGS sequence"/>
</dbReference>
<proteinExistence type="predicted"/>
<name>B7B9R4_9BACT</name>
<dbReference type="HOGENOM" id="CLU_3273962_0_0_10"/>